<dbReference type="InterPro" id="IPR001763">
    <property type="entry name" value="Rhodanese-like_dom"/>
</dbReference>
<feature type="domain" description="Rhodanese" evidence="7">
    <location>
        <begin position="92"/>
        <end position="195"/>
    </location>
</feature>
<evidence type="ECO:0000313" key="9">
    <source>
        <dbReference type="Proteomes" id="UP001470230"/>
    </source>
</evidence>
<dbReference type="PANTHER" id="PTHR10828:SF17">
    <property type="entry name" value="PROTEIN-TYROSINE-PHOSPHATASE"/>
    <property type="match status" value="1"/>
</dbReference>
<dbReference type="EC" id="3.1.3.48" evidence="2"/>
<dbReference type="EMBL" id="JAPFFF010000001">
    <property type="protein sequence ID" value="KAK8900207.1"/>
    <property type="molecule type" value="Genomic_DNA"/>
</dbReference>
<evidence type="ECO:0000256" key="3">
    <source>
        <dbReference type="ARBA" id="ARBA00022618"/>
    </source>
</evidence>
<dbReference type="Pfam" id="PF00581">
    <property type="entry name" value="Rhodanese"/>
    <property type="match status" value="1"/>
</dbReference>
<dbReference type="PROSITE" id="PS50206">
    <property type="entry name" value="RHODANESE_3"/>
    <property type="match status" value="1"/>
</dbReference>
<dbReference type="InterPro" id="IPR000751">
    <property type="entry name" value="MPI_Phosphatase"/>
</dbReference>
<dbReference type="PRINTS" id="PR00716">
    <property type="entry name" value="MPIPHPHTASE"/>
</dbReference>
<evidence type="ECO:0000313" key="8">
    <source>
        <dbReference type="EMBL" id="KAK8900207.1"/>
    </source>
</evidence>
<evidence type="ECO:0000256" key="4">
    <source>
        <dbReference type="ARBA" id="ARBA00022801"/>
    </source>
</evidence>
<keyword evidence="5" id="KW-0904">Protein phosphatase</keyword>
<name>A0ABR2LAF5_9EUKA</name>
<sequence length="280" mass="32633">MSLKYMMNKKGIARHESCRVTSLHFDIPLPQFDSPAKPLSENPIEKSREHQRATFEIKANSPPFPVIPFRGSIPHISSDTLIKILSHKYKTYHDSVYIIDCRFPYEYRDGHIKGAINSNDPEELKDQFFNNVKERTLIIFHCEFSQNRGPEFASIFRAIDRKINKDCYPNLIYPDVYVLHGGYSEFYAKYQNWCDGGYTKMMNVQARESGDLVKSNTEYNCNIKKAKEELQEKSKIKRSCSCFNENILLNNNALINDPVSPLIIRTQSRFDSNRLYDLHL</sequence>
<reference evidence="8 9" key="1">
    <citation type="submission" date="2024-04" db="EMBL/GenBank/DDBJ databases">
        <title>Tritrichomonas musculus Genome.</title>
        <authorList>
            <person name="Alves-Ferreira E."/>
            <person name="Grigg M."/>
            <person name="Lorenzi H."/>
            <person name="Galac M."/>
        </authorList>
    </citation>
    <scope>NUCLEOTIDE SEQUENCE [LARGE SCALE GENOMIC DNA]</scope>
    <source>
        <strain evidence="8 9">EAF2021</strain>
    </source>
</reference>
<evidence type="ECO:0000256" key="1">
    <source>
        <dbReference type="ARBA" id="ARBA00011065"/>
    </source>
</evidence>
<accession>A0ABR2LAF5</accession>
<dbReference type="Gene3D" id="3.40.250.10">
    <property type="entry name" value="Rhodanese-like domain"/>
    <property type="match status" value="1"/>
</dbReference>
<gene>
    <name evidence="8" type="ORF">M9Y10_002530</name>
</gene>
<evidence type="ECO:0000259" key="7">
    <source>
        <dbReference type="PROSITE" id="PS50206"/>
    </source>
</evidence>
<dbReference type="SUPFAM" id="SSF52821">
    <property type="entry name" value="Rhodanese/Cell cycle control phosphatase"/>
    <property type="match status" value="1"/>
</dbReference>
<dbReference type="SMART" id="SM00450">
    <property type="entry name" value="RHOD"/>
    <property type="match status" value="1"/>
</dbReference>
<keyword evidence="3" id="KW-0132">Cell division</keyword>
<keyword evidence="6" id="KW-0131">Cell cycle</keyword>
<organism evidence="8 9">
    <name type="scientific">Tritrichomonas musculus</name>
    <dbReference type="NCBI Taxonomy" id="1915356"/>
    <lineage>
        <taxon>Eukaryota</taxon>
        <taxon>Metamonada</taxon>
        <taxon>Parabasalia</taxon>
        <taxon>Tritrichomonadida</taxon>
        <taxon>Tritrichomonadidae</taxon>
        <taxon>Tritrichomonas</taxon>
    </lineage>
</organism>
<keyword evidence="4" id="KW-0378">Hydrolase</keyword>
<dbReference type="Proteomes" id="UP001470230">
    <property type="component" value="Unassembled WGS sequence"/>
</dbReference>
<proteinExistence type="inferred from homology"/>
<dbReference type="PANTHER" id="PTHR10828">
    <property type="entry name" value="M-PHASE INDUCER PHOSPHATASE DUAL SPECIFICITY PHOSPHATASE CDC25"/>
    <property type="match status" value="1"/>
</dbReference>
<keyword evidence="9" id="KW-1185">Reference proteome</keyword>
<dbReference type="InterPro" id="IPR036873">
    <property type="entry name" value="Rhodanese-like_dom_sf"/>
</dbReference>
<comment type="similarity">
    <text evidence="1">Belongs to the MPI phosphatase family.</text>
</comment>
<evidence type="ECO:0000256" key="2">
    <source>
        <dbReference type="ARBA" id="ARBA00013064"/>
    </source>
</evidence>
<comment type="caution">
    <text evidence="8">The sequence shown here is derived from an EMBL/GenBank/DDBJ whole genome shotgun (WGS) entry which is preliminary data.</text>
</comment>
<evidence type="ECO:0000256" key="5">
    <source>
        <dbReference type="ARBA" id="ARBA00022912"/>
    </source>
</evidence>
<evidence type="ECO:0000256" key="6">
    <source>
        <dbReference type="ARBA" id="ARBA00023306"/>
    </source>
</evidence>
<protein>
    <recommendedName>
        <fullName evidence="2">protein-tyrosine-phosphatase</fullName>
        <ecNumber evidence="2">3.1.3.48</ecNumber>
    </recommendedName>
</protein>